<keyword evidence="3" id="KW-1185">Reference proteome</keyword>
<dbReference type="PANTHER" id="PTHR47843">
    <property type="entry name" value="BTB DOMAIN-CONTAINING PROTEIN-RELATED"/>
    <property type="match status" value="1"/>
</dbReference>
<sequence>MSSIMSPVVILTVGEDEIKFHVYEDLLCSLPFFRAALKSGFKETADKKINMPEDEPVIIAAVIEYLYVGNYTYAYGRELGTVEKNKTPPPDLKEGSFHLRVYATAFKYDCQGLVEAAMGSLIYVLQQLDGIAVVQLLKEVYDRSCGAAFWEAGKDMSAFKKKLPGILKDVYVTNGEDMKDFIYECPSLANDLLRLSVSGL</sequence>
<dbReference type="EMBL" id="JBBBZM010000144">
    <property type="protein sequence ID" value="KAL0632908.1"/>
    <property type="molecule type" value="Genomic_DNA"/>
</dbReference>
<name>A0ABR3GAC5_9PEZI</name>
<protein>
    <recommendedName>
        <fullName evidence="1">BTB domain-containing protein</fullName>
    </recommendedName>
</protein>
<dbReference type="PANTHER" id="PTHR47843:SF5">
    <property type="entry name" value="BTB_POZ DOMAIN PROTEIN"/>
    <property type="match status" value="1"/>
</dbReference>
<evidence type="ECO:0000313" key="2">
    <source>
        <dbReference type="EMBL" id="KAL0632908.1"/>
    </source>
</evidence>
<dbReference type="Proteomes" id="UP001447188">
    <property type="component" value="Unassembled WGS sequence"/>
</dbReference>
<dbReference type="SUPFAM" id="SSF54695">
    <property type="entry name" value="POZ domain"/>
    <property type="match status" value="1"/>
</dbReference>
<dbReference type="Gene3D" id="3.30.710.10">
    <property type="entry name" value="Potassium Channel Kv1.1, Chain A"/>
    <property type="match status" value="1"/>
</dbReference>
<accession>A0ABR3GAC5</accession>
<dbReference type="InterPro" id="IPR011333">
    <property type="entry name" value="SKP1/BTB/POZ_sf"/>
</dbReference>
<evidence type="ECO:0000313" key="3">
    <source>
        <dbReference type="Proteomes" id="UP001447188"/>
    </source>
</evidence>
<reference evidence="2 3" key="1">
    <citation type="submission" date="2024-02" db="EMBL/GenBank/DDBJ databases">
        <title>Discinaceae phylogenomics.</title>
        <authorList>
            <person name="Dirks A.C."/>
            <person name="James T.Y."/>
        </authorList>
    </citation>
    <scope>NUCLEOTIDE SEQUENCE [LARGE SCALE GENOMIC DNA]</scope>
    <source>
        <strain evidence="2 3">ACD0624</strain>
    </source>
</reference>
<comment type="caution">
    <text evidence="2">The sequence shown here is derived from an EMBL/GenBank/DDBJ whole genome shotgun (WGS) entry which is preliminary data.</text>
</comment>
<proteinExistence type="predicted"/>
<feature type="domain" description="BTB" evidence="1">
    <location>
        <begin position="7"/>
        <end position="75"/>
    </location>
</feature>
<dbReference type="PROSITE" id="PS50097">
    <property type="entry name" value="BTB"/>
    <property type="match status" value="1"/>
</dbReference>
<organism evidence="2 3">
    <name type="scientific">Discina gigas</name>
    <dbReference type="NCBI Taxonomy" id="1032678"/>
    <lineage>
        <taxon>Eukaryota</taxon>
        <taxon>Fungi</taxon>
        <taxon>Dikarya</taxon>
        <taxon>Ascomycota</taxon>
        <taxon>Pezizomycotina</taxon>
        <taxon>Pezizomycetes</taxon>
        <taxon>Pezizales</taxon>
        <taxon>Discinaceae</taxon>
        <taxon>Discina</taxon>
    </lineage>
</organism>
<evidence type="ECO:0000259" key="1">
    <source>
        <dbReference type="PROSITE" id="PS50097"/>
    </source>
</evidence>
<dbReference type="InterPro" id="IPR000210">
    <property type="entry name" value="BTB/POZ_dom"/>
</dbReference>
<gene>
    <name evidence="2" type="ORF">Q9L58_008190</name>
</gene>